<sequence length="226" mass="23537">MTSQAHTGDRNRNATGRPVSSARTKLLVSVAAAAVAGVAAALLGAGRAAPLIGWDVLAVVFCAWVWSAVWSLDAEATAGHANRENPSRDLADLVLLGAAVASLVAVGVVLFGAGHASGNAKYGQAALALVSVFASWTLVHTVFTLKYARLYYSGEVGGIDFNESDAPQYSDFAYLAFTIGMTFQVSDTNIGSKEIRRTALRHAWLSFPLGAVIIATSINLVSGLAK</sequence>
<keyword evidence="1" id="KW-1133">Transmembrane helix</keyword>
<dbReference type="InterPro" id="IPR009781">
    <property type="entry name" value="DUF1345"/>
</dbReference>
<reference evidence="2 3" key="1">
    <citation type="submission" date="2020-02" db="EMBL/GenBank/DDBJ databases">
        <title>Acidophilic actinobacteria isolated from forest soil.</title>
        <authorList>
            <person name="Golinska P."/>
        </authorList>
    </citation>
    <scope>NUCLEOTIDE SEQUENCE [LARGE SCALE GENOMIC DNA]</scope>
    <source>
        <strain evidence="2 3">NL8</strain>
    </source>
</reference>
<feature type="transmembrane region" description="Helical" evidence="1">
    <location>
        <begin position="51"/>
        <end position="72"/>
    </location>
</feature>
<keyword evidence="1" id="KW-0812">Transmembrane</keyword>
<keyword evidence="1" id="KW-0472">Membrane</keyword>
<organism evidence="2 3">
    <name type="scientific">Catenulispora pinistramenti</name>
    <dbReference type="NCBI Taxonomy" id="2705254"/>
    <lineage>
        <taxon>Bacteria</taxon>
        <taxon>Bacillati</taxon>
        <taxon>Actinomycetota</taxon>
        <taxon>Actinomycetes</taxon>
        <taxon>Catenulisporales</taxon>
        <taxon>Catenulisporaceae</taxon>
        <taxon>Catenulispora</taxon>
    </lineage>
</organism>
<gene>
    <name evidence="2" type="ORF">KGQ19_03150</name>
</gene>
<evidence type="ECO:0000256" key="1">
    <source>
        <dbReference type="SAM" id="Phobius"/>
    </source>
</evidence>
<evidence type="ECO:0000313" key="2">
    <source>
        <dbReference type="EMBL" id="MBS2545857.1"/>
    </source>
</evidence>
<dbReference type="EMBL" id="JAAFYZ010000007">
    <property type="protein sequence ID" value="MBS2545857.1"/>
    <property type="molecule type" value="Genomic_DNA"/>
</dbReference>
<feature type="transmembrane region" description="Helical" evidence="1">
    <location>
        <begin position="93"/>
        <end position="113"/>
    </location>
</feature>
<evidence type="ECO:0000313" key="3">
    <source>
        <dbReference type="Proteomes" id="UP000730482"/>
    </source>
</evidence>
<dbReference type="Pfam" id="PF07077">
    <property type="entry name" value="DUF1345"/>
    <property type="match status" value="1"/>
</dbReference>
<dbReference type="Proteomes" id="UP000730482">
    <property type="component" value="Unassembled WGS sequence"/>
</dbReference>
<feature type="transmembrane region" description="Helical" evidence="1">
    <location>
        <begin position="203"/>
        <end position="225"/>
    </location>
</feature>
<dbReference type="RefSeq" id="WP_212007513.1">
    <property type="nucleotide sequence ID" value="NZ_JAAFYZ010000007.1"/>
</dbReference>
<proteinExistence type="predicted"/>
<protein>
    <submittedName>
        <fullName evidence="2">DUF1345 domain-containing protein</fullName>
    </submittedName>
</protein>
<feature type="transmembrane region" description="Helical" evidence="1">
    <location>
        <begin position="26"/>
        <end position="45"/>
    </location>
</feature>
<feature type="transmembrane region" description="Helical" evidence="1">
    <location>
        <begin position="125"/>
        <end position="145"/>
    </location>
</feature>
<keyword evidence="3" id="KW-1185">Reference proteome</keyword>
<comment type="caution">
    <text evidence="2">The sequence shown here is derived from an EMBL/GenBank/DDBJ whole genome shotgun (WGS) entry which is preliminary data.</text>
</comment>
<name>A0ABS5KIG0_9ACTN</name>
<accession>A0ABS5KIG0</accession>